<organism evidence="1">
    <name type="scientific">marine sediment metagenome</name>
    <dbReference type="NCBI Taxonomy" id="412755"/>
    <lineage>
        <taxon>unclassified sequences</taxon>
        <taxon>metagenomes</taxon>
        <taxon>ecological metagenomes</taxon>
    </lineage>
</organism>
<protein>
    <submittedName>
        <fullName evidence="1">Uncharacterized protein</fullName>
    </submittedName>
</protein>
<gene>
    <name evidence="1" type="ORF">S01H1_85402</name>
</gene>
<dbReference type="EMBL" id="BARS01058641">
    <property type="protein sequence ID" value="GAG50009.1"/>
    <property type="molecule type" value="Genomic_DNA"/>
</dbReference>
<feature type="non-terminal residue" evidence="1">
    <location>
        <position position="1"/>
    </location>
</feature>
<sequence>ENIITYIKISSKTGENIKNAFKFLIGNLLL</sequence>
<reference evidence="1" key="1">
    <citation type="journal article" date="2014" name="Front. Microbiol.">
        <title>High frequency of phylogenetically diverse reductive dehalogenase-homologous genes in deep subseafloor sedimentary metagenomes.</title>
        <authorList>
            <person name="Kawai M."/>
            <person name="Futagami T."/>
            <person name="Toyoda A."/>
            <person name="Takaki Y."/>
            <person name="Nishi S."/>
            <person name="Hori S."/>
            <person name="Arai W."/>
            <person name="Tsubouchi T."/>
            <person name="Morono Y."/>
            <person name="Uchiyama I."/>
            <person name="Ito T."/>
            <person name="Fujiyama A."/>
            <person name="Inagaki F."/>
            <person name="Takami H."/>
        </authorList>
    </citation>
    <scope>NUCLEOTIDE SEQUENCE</scope>
    <source>
        <strain evidence="1">Expedition CK06-06</strain>
    </source>
</reference>
<evidence type="ECO:0000313" key="1">
    <source>
        <dbReference type="EMBL" id="GAG50009.1"/>
    </source>
</evidence>
<proteinExistence type="predicted"/>
<comment type="caution">
    <text evidence="1">The sequence shown here is derived from an EMBL/GenBank/DDBJ whole genome shotgun (WGS) entry which is preliminary data.</text>
</comment>
<name>X0Y2F7_9ZZZZ</name>
<dbReference type="AlphaFoldDB" id="X0Y2F7"/>
<accession>X0Y2F7</accession>